<dbReference type="InterPro" id="IPR013320">
    <property type="entry name" value="ConA-like_dom_sf"/>
</dbReference>
<feature type="region of interest" description="Disordered" evidence="12">
    <location>
        <begin position="121"/>
        <end position="168"/>
    </location>
</feature>
<keyword evidence="2 11" id="KW-0813">Transport</keyword>
<keyword evidence="6" id="KW-0915">Sodium</keyword>
<keyword evidence="10 11" id="KW-0407">Ion channel</keyword>
<evidence type="ECO:0000256" key="6">
    <source>
        <dbReference type="ARBA" id="ARBA00023053"/>
    </source>
</evidence>
<feature type="compositionally biased region" description="Low complexity" evidence="12">
    <location>
        <begin position="126"/>
        <end position="151"/>
    </location>
</feature>
<keyword evidence="9 11" id="KW-0739">Sodium transport</keyword>
<dbReference type="PANTHER" id="PTHR11690">
    <property type="entry name" value="AMILORIDE-SENSITIVE SODIUM CHANNEL-RELATED"/>
    <property type="match status" value="1"/>
</dbReference>
<dbReference type="Gene3D" id="2.60.470.10">
    <property type="entry name" value="Acid-sensing ion channels like domains"/>
    <property type="match status" value="1"/>
</dbReference>
<evidence type="ECO:0000256" key="1">
    <source>
        <dbReference type="ARBA" id="ARBA00004141"/>
    </source>
</evidence>
<evidence type="ECO:0000313" key="14">
    <source>
        <dbReference type="EMBL" id="CAH1775106.1"/>
    </source>
</evidence>
<keyword evidence="8 13" id="KW-0472">Membrane</keyword>
<keyword evidence="3 11" id="KW-0894">Sodium channel</keyword>
<dbReference type="PROSITE" id="PS01206">
    <property type="entry name" value="ASC"/>
    <property type="match status" value="1"/>
</dbReference>
<feature type="transmembrane region" description="Helical" evidence="13">
    <location>
        <begin position="999"/>
        <end position="1023"/>
    </location>
</feature>
<evidence type="ECO:0000256" key="9">
    <source>
        <dbReference type="ARBA" id="ARBA00023201"/>
    </source>
</evidence>
<dbReference type="InterPro" id="IPR020903">
    <property type="entry name" value="ENaC_CS"/>
</dbReference>
<evidence type="ECO:0000313" key="15">
    <source>
        <dbReference type="Proteomes" id="UP000749559"/>
    </source>
</evidence>
<proteinExistence type="inferred from homology"/>
<reference evidence="14" key="1">
    <citation type="submission" date="2022-03" db="EMBL/GenBank/DDBJ databases">
        <authorList>
            <person name="Martin C."/>
        </authorList>
    </citation>
    <scope>NUCLEOTIDE SEQUENCE</scope>
</reference>
<dbReference type="GO" id="GO:0005886">
    <property type="term" value="C:plasma membrane"/>
    <property type="evidence" value="ECO:0007669"/>
    <property type="project" value="TreeGrafter"/>
</dbReference>
<evidence type="ECO:0000256" key="13">
    <source>
        <dbReference type="SAM" id="Phobius"/>
    </source>
</evidence>
<name>A0A8S4N2J8_OWEFU</name>
<evidence type="ECO:0000256" key="11">
    <source>
        <dbReference type="RuleBase" id="RU000679"/>
    </source>
</evidence>
<gene>
    <name evidence="14" type="ORF">OFUS_LOCUS2454</name>
</gene>
<dbReference type="EMBL" id="CAIIXF020000001">
    <property type="protein sequence ID" value="CAH1775106.1"/>
    <property type="molecule type" value="Genomic_DNA"/>
</dbReference>
<dbReference type="Gene3D" id="2.60.120.200">
    <property type="match status" value="1"/>
</dbReference>
<keyword evidence="7 11" id="KW-0406">Ion transport</keyword>
<dbReference type="InterPro" id="IPR001873">
    <property type="entry name" value="ENaC"/>
</dbReference>
<evidence type="ECO:0000256" key="12">
    <source>
        <dbReference type="SAM" id="MobiDB-lite"/>
    </source>
</evidence>
<accession>A0A8S4N2J8</accession>
<keyword evidence="4 11" id="KW-0812">Transmembrane</keyword>
<evidence type="ECO:0000256" key="7">
    <source>
        <dbReference type="ARBA" id="ARBA00023065"/>
    </source>
</evidence>
<dbReference type="AlphaFoldDB" id="A0A8S4N2J8"/>
<sequence length="1054" mass="120321">MTFEGRNLKVSIITPKKRWYASFKLSNKVWTHVVVTWEDADGLTLYVNGSARDPVRRWKHEAASPNNQFHFGPPVGNGSEKDIIQVDEMLMWNVRKTDAEITALFETYTVHNNINIPSCSLDDSSTQTTPRLPPTTTTTTQATTPAETTRPAMSGTTHTEPSTDERITGGSTVATINVTYPALVEDTTGVNESHHIQRRASGEDDVIATDYVTDELDNEAGDELHENDEQKEELSLNEFLTTTAHNKGDLIYSCRWKGTECSASDFDVTLTDFGVCYTFNLEARSEFAVNESANTSLVADETATKVYQPGTSNGLSLIINVEQYEYMVGPRTDAGIKVLLHNQSEVPMVTDIGFAVAPGMHSLVAVKRTEFLSLSKPWGTCSEKELDYFDDYTVSKCMIDCQTRYVVAICHCRAAYMPQKHHNEPRICSLEEYFDCVLPSLQNSTKFMEVNCSCPQPCKKVVYEPRLSYGAISSLSVNKLLDERNIKTTELRNKYHEVLDIVQHVDEEIWETDQHMFENIINDYNQLVDYTIHFYDKDEDNNQPVNEIVYNVQSVIKTYVRDLNLTFARHEEFLSIYSRSYKTTNDTLYEVAHDFLELTRLIFESDGPKLVESLPGLTPTDLSGTIRKNVQQAARKGKDVVDKLLAFREALESGRPLDEQLPDYELSMLPGTIYTSYSSVGGTVDDFLADMWQLLDFYFPNIDEKLNRITSTDSVIPVELTEIFNSFNADVLDKSISKLLQSLNDFYNKIHAMKMWYENSLEEIKHENQTFYERFVLNRNTLYDLAIYTKNITHRKETLGKLYGSYTKSEITKLKLAGGYFSESSINDDILYIENFVSSFKTRVLEELLREITNINEHLTLKYQAILTKLEELQVYYDKKFDYSPKILNIWKTVNALGLIDEKNMNDSVLSEKMAEHFRTSVSADIARFDTGLQENERNLIESLNFAKDRMKLYVAASKMDENFVTTNFLYMDVYFAELSYQKVEQKEAFTWQMLISEIGGFMGLLLGASVLTVFEILDFLLYNGTRKYLNRRGNVNLENGAARGNNNDGANRV</sequence>
<keyword evidence="15" id="KW-1185">Reference proteome</keyword>
<evidence type="ECO:0000256" key="10">
    <source>
        <dbReference type="ARBA" id="ARBA00023303"/>
    </source>
</evidence>
<organism evidence="14 15">
    <name type="scientific">Owenia fusiformis</name>
    <name type="common">Polychaete worm</name>
    <dbReference type="NCBI Taxonomy" id="6347"/>
    <lineage>
        <taxon>Eukaryota</taxon>
        <taxon>Metazoa</taxon>
        <taxon>Spiralia</taxon>
        <taxon>Lophotrochozoa</taxon>
        <taxon>Annelida</taxon>
        <taxon>Polychaeta</taxon>
        <taxon>Sedentaria</taxon>
        <taxon>Canalipalpata</taxon>
        <taxon>Sabellida</taxon>
        <taxon>Oweniida</taxon>
        <taxon>Oweniidae</taxon>
        <taxon>Owenia</taxon>
    </lineage>
</organism>
<dbReference type="SUPFAM" id="SSF49899">
    <property type="entry name" value="Concanavalin A-like lectins/glucanases"/>
    <property type="match status" value="1"/>
</dbReference>
<dbReference type="OrthoDB" id="6502088at2759"/>
<evidence type="ECO:0000256" key="5">
    <source>
        <dbReference type="ARBA" id="ARBA00022989"/>
    </source>
</evidence>
<comment type="subcellular location">
    <subcellularLocation>
        <location evidence="1">Membrane</location>
        <topology evidence="1">Multi-pass membrane protein</topology>
    </subcellularLocation>
</comment>
<evidence type="ECO:0000256" key="3">
    <source>
        <dbReference type="ARBA" id="ARBA00022461"/>
    </source>
</evidence>
<dbReference type="Gene3D" id="1.10.287.770">
    <property type="entry name" value="YojJ-like"/>
    <property type="match status" value="1"/>
</dbReference>
<comment type="caution">
    <text evidence="14">The sequence shown here is derived from an EMBL/GenBank/DDBJ whole genome shotgun (WGS) entry which is preliminary data.</text>
</comment>
<dbReference type="GO" id="GO:0015280">
    <property type="term" value="F:ligand-gated sodium channel activity"/>
    <property type="evidence" value="ECO:0007669"/>
    <property type="project" value="TreeGrafter"/>
</dbReference>
<dbReference type="Pfam" id="PF00858">
    <property type="entry name" value="ASC"/>
    <property type="match status" value="2"/>
</dbReference>
<protein>
    <submittedName>
        <fullName evidence="14">Uncharacterized protein</fullName>
    </submittedName>
</protein>
<evidence type="ECO:0000256" key="2">
    <source>
        <dbReference type="ARBA" id="ARBA00022448"/>
    </source>
</evidence>
<evidence type="ECO:0000256" key="4">
    <source>
        <dbReference type="ARBA" id="ARBA00022692"/>
    </source>
</evidence>
<evidence type="ECO:0000256" key="8">
    <source>
        <dbReference type="ARBA" id="ARBA00023136"/>
    </source>
</evidence>
<dbReference type="Proteomes" id="UP000749559">
    <property type="component" value="Unassembled WGS sequence"/>
</dbReference>
<comment type="similarity">
    <text evidence="11">Belongs to the amiloride-sensitive sodium channel (TC 1.A.6) family.</text>
</comment>
<keyword evidence="5 13" id="KW-1133">Transmembrane helix</keyword>